<protein>
    <submittedName>
        <fullName evidence="5">HTH_48 domain-containing protein</fullName>
    </submittedName>
</protein>
<keyword evidence="4" id="KW-1185">Reference proteome</keyword>
<accession>A0A3P8A2V2</accession>
<feature type="domain" description="DUF7083" evidence="2">
    <location>
        <begin position="55"/>
        <end position="94"/>
    </location>
</feature>
<evidence type="ECO:0000313" key="3">
    <source>
        <dbReference type="EMBL" id="VDO85173.1"/>
    </source>
</evidence>
<dbReference type="InterPro" id="IPR055510">
    <property type="entry name" value="DUF7083"/>
</dbReference>
<dbReference type="Proteomes" id="UP000050761">
    <property type="component" value="Unassembled WGS sequence"/>
</dbReference>
<name>A0A183FRJ4_HELPZ</name>
<evidence type="ECO:0000313" key="5">
    <source>
        <dbReference type="WBParaSite" id="HPBE_0001046101-mRNA-1"/>
    </source>
</evidence>
<reference evidence="3 4" key="1">
    <citation type="submission" date="2018-11" db="EMBL/GenBank/DDBJ databases">
        <authorList>
            <consortium name="Pathogen Informatics"/>
        </authorList>
    </citation>
    <scope>NUCLEOTIDE SEQUENCE [LARGE SCALE GENOMIC DNA]</scope>
</reference>
<evidence type="ECO:0000313" key="4">
    <source>
        <dbReference type="Proteomes" id="UP000050761"/>
    </source>
</evidence>
<keyword evidence="1" id="KW-0175">Coiled coil</keyword>
<evidence type="ECO:0000259" key="2">
    <source>
        <dbReference type="Pfam" id="PF23309"/>
    </source>
</evidence>
<organism evidence="4 5">
    <name type="scientific">Heligmosomoides polygyrus</name>
    <name type="common">Parasitic roundworm</name>
    <dbReference type="NCBI Taxonomy" id="6339"/>
    <lineage>
        <taxon>Eukaryota</taxon>
        <taxon>Metazoa</taxon>
        <taxon>Ecdysozoa</taxon>
        <taxon>Nematoda</taxon>
        <taxon>Chromadorea</taxon>
        <taxon>Rhabditida</taxon>
        <taxon>Rhabditina</taxon>
        <taxon>Rhabditomorpha</taxon>
        <taxon>Strongyloidea</taxon>
        <taxon>Heligmosomidae</taxon>
        <taxon>Heligmosomoides</taxon>
    </lineage>
</organism>
<dbReference type="EMBL" id="UZAH01026773">
    <property type="protein sequence ID" value="VDO85173.1"/>
    <property type="molecule type" value="Genomic_DNA"/>
</dbReference>
<gene>
    <name evidence="3" type="ORF">HPBE_LOCUS10462</name>
</gene>
<dbReference type="OrthoDB" id="5870688at2759"/>
<sequence length="125" mass="14494">MEQIADVLALMQQQLQLLQQQQKDTSDNFMRMLEKIETRPAGQSPIVIKGKHTVFDSLYRHIEKFTYDAGKGRTFDGWYKRFKDVFDNDCGDSTARRRRAYSSAAGAKTVISCFACRYRHCCRPT</sequence>
<dbReference type="WBParaSite" id="HPBE_0001046101-mRNA-1">
    <property type="protein sequence ID" value="HPBE_0001046101-mRNA-1"/>
    <property type="gene ID" value="HPBE_0001046101"/>
</dbReference>
<evidence type="ECO:0000256" key="1">
    <source>
        <dbReference type="SAM" id="Coils"/>
    </source>
</evidence>
<dbReference type="AlphaFoldDB" id="A0A183FRJ4"/>
<dbReference type="Pfam" id="PF23309">
    <property type="entry name" value="DUF7083"/>
    <property type="match status" value="1"/>
</dbReference>
<accession>A0A183FRJ4</accession>
<reference evidence="5" key="2">
    <citation type="submission" date="2019-09" db="UniProtKB">
        <authorList>
            <consortium name="WormBaseParasite"/>
        </authorList>
    </citation>
    <scope>IDENTIFICATION</scope>
</reference>
<feature type="coiled-coil region" evidence="1">
    <location>
        <begin position="1"/>
        <end position="28"/>
    </location>
</feature>
<proteinExistence type="predicted"/>